<evidence type="ECO:0000313" key="9">
    <source>
        <dbReference type="EMBL" id="HCT14117.1"/>
    </source>
</evidence>
<evidence type="ECO:0000259" key="8">
    <source>
        <dbReference type="SMART" id="SM00852"/>
    </source>
</evidence>
<dbReference type="PANTHER" id="PTHR10192:SF5">
    <property type="entry name" value="GEPHYRIN"/>
    <property type="match status" value="1"/>
</dbReference>
<dbReference type="PANTHER" id="PTHR10192">
    <property type="entry name" value="MOLYBDOPTERIN BIOSYNTHESIS PROTEIN"/>
    <property type="match status" value="1"/>
</dbReference>
<dbReference type="AlphaFoldDB" id="A0A3D4SYL9"/>
<comment type="pathway">
    <text evidence="2 7">Cofactor biosynthesis; molybdopterin biosynthesis.</text>
</comment>
<evidence type="ECO:0000256" key="4">
    <source>
        <dbReference type="ARBA" id="ARBA00022505"/>
    </source>
</evidence>
<dbReference type="STRING" id="863239.GCA_000213935_00034"/>
<dbReference type="CDD" id="cd00887">
    <property type="entry name" value="MoeA"/>
    <property type="match status" value="1"/>
</dbReference>
<dbReference type="Gene3D" id="3.90.105.10">
    <property type="entry name" value="Molybdopterin biosynthesis moea protein, domain 2"/>
    <property type="match status" value="1"/>
</dbReference>
<dbReference type="InterPro" id="IPR005110">
    <property type="entry name" value="MoeA_linker/N"/>
</dbReference>
<dbReference type="Proteomes" id="UP000261739">
    <property type="component" value="Unassembled WGS sequence"/>
</dbReference>
<dbReference type="RefSeq" id="WP_273051338.1">
    <property type="nucleotide sequence ID" value="NZ_DAITTW010000014.1"/>
</dbReference>
<dbReference type="EC" id="2.10.1.1" evidence="7"/>
<dbReference type="Gene3D" id="2.170.190.11">
    <property type="entry name" value="Molybdopterin biosynthesis moea protein, domain 3"/>
    <property type="match status" value="1"/>
</dbReference>
<dbReference type="InterPro" id="IPR036688">
    <property type="entry name" value="MoeA_C_domain_IV_sf"/>
</dbReference>
<evidence type="ECO:0000256" key="5">
    <source>
        <dbReference type="ARBA" id="ARBA00023150"/>
    </source>
</evidence>
<evidence type="ECO:0000256" key="7">
    <source>
        <dbReference type="RuleBase" id="RU365090"/>
    </source>
</evidence>
<dbReference type="SUPFAM" id="SSF63882">
    <property type="entry name" value="MoeA N-terminal region -like"/>
    <property type="match status" value="1"/>
</dbReference>
<dbReference type="InterPro" id="IPR036135">
    <property type="entry name" value="MoeA_linker/N_sf"/>
</dbReference>
<dbReference type="InterPro" id="IPR036425">
    <property type="entry name" value="MoaB/Mog-like_dom_sf"/>
</dbReference>
<feature type="domain" description="MoaB/Mog" evidence="8">
    <location>
        <begin position="183"/>
        <end position="328"/>
    </location>
</feature>
<keyword evidence="5 7" id="KW-0501">Molybdenum cofactor biosynthesis</keyword>
<keyword evidence="7" id="KW-0479">Metal-binding</keyword>
<dbReference type="SMART" id="SM00852">
    <property type="entry name" value="MoCF_biosynth"/>
    <property type="match status" value="1"/>
</dbReference>
<dbReference type="InterPro" id="IPR038987">
    <property type="entry name" value="MoeA-like"/>
</dbReference>
<protein>
    <recommendedName>
        <fullName evidence="7">Molybdopterin molybdenumtransferase</fullName>
        <ecNumber evidence="7">2.10.1.1</ecNumber>
    </recommendedName>
</protein>
<comment type="catalytic activity">
    <reaction evidence="6">
        <text>adenylyl-molybdopterin + molybdate = Mo-molybdopterin + AMP + H(+)</text>
        <dbReference type="Rhea" id="RHEA:35047"/>
        <dbReference type="ChEBI" id="CHEBI:15378"/>
        <dbReference type="ChEBI" id="CHEBI:36264"/>
        <dbReference type="ChEBI" id="CHEBI:62727"/>
        <dbReference type="ChEBI" id="CHEBI:71302"/>
        <dbReference type="ChEBI" id="CHEBI:456215"/>
        <dbReference type="EC" id="2.10.1.1"/>
    </reaction>
</comment>
<reference evidence="9 10" key="1">
    <citation type="journal article" date="2018" name="Nat. Biotechnol.">
        <title>A standardized bacterial taxonomy based on genome phylogeny substantially revises the tree of life.</title>
        <authorList>
            <person name="Parks D.H."/>
            <person name="Chuvochina M."/>
            <person name="Waite D.W."/>
            <person name="Rinke C."/>
            <person name="Skarshewski A."/>
            <person name="Chaumeil P.A."/>
            <person name="Hugenholtz P."/>
        </authorList>
    </citation>
    <scope>NUCLEOTIDE SEQUENCE [LARGE SCALE GENOMIC DNA]</scope>
    <source>
        <strain evidence="9">UBA11247</strain>
    </source>
</reference>
<gene>
    <name evidence="9" type="ORF">DIW82_04790</name>
</gene>
<comment type="cofactor">
    <cofactor evidence="7">
        <name>Mg(2+)</name>
        <dbReference type="ChEBI" id="CHEBI:18420"/>
    </cofactor>
</comment>
<keyword evidence="7 9" id="KW-0808">Transferase</keyword>
<comment type="similarity">
    <text evidence="3 7">Belongs to the MoeA family.</text>
</comment>
<comment type="caution">
    <text evidence="9">The sequence shown here is derived from an EMBL/GenBank/DDBJ whole genome shotgun (WGS) entry which is preliminary data.</text>
</comment>
<evidence type="ECO:0000313" key="10">
    <source>
        <dbReference type="Proteomes" id="UP000261739"/>
    </source>
</evidence>
<evidence type="ECO:0000256" key="3">
    <source>
        <dbReference type="ARBA" id="ARBA00010763"/>
    </source>
</evidence>
<keyword evidence="7" id="KW-0460">Magnesium</keyword>
<organism evidence="9 10">
    <name type="scientific">Corynebacterium nuruki</name>
    <dbReference type="NCBI Taxonomy" id="1032851"/>
    <lineage>
        <taxon>Bacteria</taxon>
        <taxon>Bacillati</taxon>
        <taxon>Actinomycetota</taxon>
        <taxon>Actinomycetes</taxon>
        <taxon>Mycobacteriales</taxon>
        <taxon>Corynebacteriaceae</taxon>
        <taxon>Corynebacterium</taxon>
    </lineage>
</organism>
<dbReference type="InterPro" id="IPR001453">
    <property type="entry name" value="MoaB/Mog_dom"/>
</dbReference>
<evidence type="ECO:0000256" key="6">
    <source>
        <dbReference type="ARBA" id="ARBA00047317"/>
    </source>
</evidence>
<dbReference type="Pfam" id="PF03454">
    <property type="entry name" value="MoeA_C"/>
    <property type="match status" value="1"/>
</dbReference>
<proteinExistence type="inferred from homology"/>
<dbReference type="SUPFAM" id="SSF53218">
    <property type="entry name" value="Molybdenum cofactor biosynthesis proteins"/>
    <property type="match status" value="1"/>
</dbReference>
<sequence>MTRTPEDHLAAVRELVGTREITDLPPAAAVGRTLARAVAAVEDSPRFDNSQMDGYALGERHLAGGSFPVGPTIAAGHDPDALLPAGVTDAVVPVMTGARLPAGTAAVVKVETCTPPEFGAAETAGRVTVPAAPAGQFVRPRGSDIAAGSELLPAGHVVNPRTVGVAAAQGITGLPVRRPARVLLCTGGDEISAAEESGSATIRDANGPLLAALCARHGITVAGHVRTSDDPAVFRALLHGAVTTHRPDAVITSGGISHGRFEVVRQVLGEAAGASGTTGTAWFGHVAQQPGGPQGCAVFAGVPVVCLPGNPVSTAVSFRLFVAPALGEAPASVTAVVDRDLTGLPDKDQFLRAVLSVDVTGRLTASPVGGAGSHLLAQSVTASALLRVPAGAQLSAGRTATVYPL</sequence>
<dbReference type="GO" id="GO:0005829">
    <property type="term" value="C:cytosol"/>
    <property type="evidence" value="ECO:0007669"/>
    <property type="project" value="TreeGrafter"/>
</dbReference>
<dbReference type="UniPathway" id="UPA00344"/>
<evidence type="ECO:0000256" key="2">
    <source>
        <dbReference type="ARBA" id="ARBA00005046"/>
    </source>
</evidence>
<accession>A0A3D4SYL9</accession>
<dbReference type="SUPFAM" id="SSF63867">
    <property type="entry name" value="MoeA C-terminal domain-like"/>
    <property type="match status" value="1"/>
</dbReference>
<dbReference type="Pfam" id="PF00994">
    <property type="entry name" value="MoCF_biosynth"/>
    <property type="match status" value="1"/>
</dbReference>
<dbReference type="InterPro" id="IPR005111">
    <property type="entry name" value="MoeA_C_domain_IV"/>
</dbReference>
<dbReference type="GO" id="GO:0061599">
    <property type="term" value="F:molybdopterin molybdotransferase activity"/>
    <property type="evidence" value="ECO:0007669"/>
    <property type="project" value="UniProtKB-UniRule"/>
</dbReference>
<dbReference type="Gene3D" id="2.40.340.10">
    <property type="entry name" value="MoeA, C-terminal, domain IV"/>
    <property type="match status" value="1"/>
</dbReference>
<evidence type="ECO:0000256" key="1">
    <source>
        <dbReference type="ARBA" id="ARBA00002901"/>
    </source>
</evidence>
<dbReference type="GO" id="GO:0006777">
    <property type="term" value="P:Mo-molybdopterin cofactor biosynthetic process"/>
    <property type="evidence" value="ECO:0007669"/>
    <property type="project" value="UniProtKB-UniRule"/>
</dbReference>
<keyword evidence="4 7" id="KW-0500">Molybdenum</keyword>
<dbReference type="EMBL" id="DQID01000134">
    <property type="protein sequence ID" value="HCT14117.1"/>
    <property type="molecule type" value="Genomic_DNA"/>
</dbReference>
<dbReference type="GO" id="GO:0046872">
    <property type="term" value="F:metal ion binding"/>
    <property type="evidence" value="ECO:0007669"/>
    <property type="project" value="UniProtKB-UniRule"/>
</dbReference>
<dbReference type="Pfam" id="PF03453">
    <property type="entry name" value="MoeA_N"/>
    <property type="match status" value="1"/>
</dbReference>
<comment type="function">
    <text evidence="1 7">Catalyzes the insertion of molybdate into adenylated molybdopterin with the concomitant release of AMP.</text>
</comment>
<dbReference type="Gene3D" id="3.40.980.10">
    <property type="entry name" value="MoaB/Mog-like domain"/>
    <property type="match status" value="1"/>
</dbReference>
<name>A0A3D4SYL9_9CORY</name>